<reference evidence="1 2" key="1">
    <citation type="journal article" date="2016" name="G3 (Bethesda)">
        <title>First Draft Assembly and Annotation of the Genome of a California Endemic Oak Quercus lobata Nee (Fagaceae).</title>
        <authorList>
            <person name="Sork V.L."/>
            <person name="Fitz-Gibbon S.T."/>
            <person name="Puiu D."/>
            <person name="Crepeau M."/>
            <person name="Gugger P.F."/>
            <person name="Sherman R."/>
            <person name="Stevens K."/>
            <person name="Langley C.H."/>
            <person name="Pellegrini M."/>
            <person name="Salzberg S.L."/>
        </authorList>
    </citation>
    <scope>NUCLEOTIDE SEQUENCE [LARGE SCALE GENOMIC DNA]</scope>
    <source>
        <strain evidence="1 2">cv. SW786</strain>
    </source>
</reference>
<dbReference type="EnsemblPlants" id="QL03p072144:mrna">
    <property type="protein sequence ID" value="QL03p072144:mrna:CDS:2"/>
    <property type="gene ID" value="QL03p072144"/>
</dbReference>
<proteinExistence type="predicted"/>
<accession>A0A7N2LCQ4</accession>
<protein>
    <submittedName>
        <fullName evidence="1">Uncharacterized protein</fullName>
    </submittedName>
</protein>
<dbReference type="EMBL" id="LRBV02000003">
    <property type="status" value="NOT_ANNOTATED_CDS"/>
    <property type="molecule type" value="Genomic_DNA"/>
</dbReference>
<keyword evidence="2" id="KW-1185">Reference proteome</keyword>
<name>A0A7N2LCQ4_QUELO</name>
<evidence type="ECO:0000313" key="1">
    <source>
        <dbReference type="EnsemblPlants" id="QL03p072144:mrna:CDS:2"/>
    </source>
</evidence>
<dbReference type="AlphaFoldDB" id="A0A7N2LCQ4"/>
<sequence length="96" mass="11312">MAAASLSSSSSTLEWPGEFVFDPVDELLVIHNLYTKAIGISYYECPEEIPNAIFTALKNHGRYGRRWKKANNRVRNKEDMFFFTRLKRVYSNRRYK</sequence>
<organism evidence="1 2">
    <name type="scientific">Quercus lobata</name>
    <name type="common">Valley oak</name>
    <dbReference type="NCBI Taxonomy" id="97700"/>
    <lineage>
        <taxon>Eukaryota</taxon>
        <taxon>Viridiplantae</taxon>
        <taxon>Streptophyta</taxon>
        <taxon>Embryophyta</taxon>
        <taxon>Tracheophyta</taxon>
        <taxon>Spermatophyta</taxon>
        <taxon>Magnoliopsida</taxon>
        <taxon>eudicotyledons</taxon>
        <taxon>Gunneridae</taxon>
        <taxon>Pentapetalae</taxon>
        <taxon>rosids</taxon>
        <taxon>fabids</taxon>
        <taxon>Fagales</taxon>
        <taxon>Fagaceae</taxon>
        <taxon>Quercus</taxon>
    </lineage>
</organism>
<dbReference type="Gramene" id="QL03p072144:mrna">
    <property type="protein sequence ID" value="QL03p072144:mrna:CDS:2"/>
    <property type="gene ID" value="QL03p072144"/>
</dbReference>
<dbReference type="InParanoid" id="A0A7N2LCQ4"/>
<evidence type="ECO:0000313" key="2">
    <source>
        <dbReference type="Proteomes" id="UP000594261"/>
    </source>
</evidence>
<reference evidence="1" key="2">
    <citation type="submission" date="2021-01" db="UniProtKB">
        <authorList>
            <consortium name="EnsemblPlants"/>
        </authorList>
    </citation>
    <scope>IDENTIFICATION</scope>
</reference>
<dbReference type="Proteomes" id="UP000594261">
    <property type="component" value="Chromosome 3"/>
</dbReference>